<keyword evidence="3" id="KW-1185">Reference proteome</keyword>
<protein>
    <submittedName>
        <fullName evidence="2">Uncharacterized protein</fullName>
    </submittedName>
</protein>
<keyword evidence="1" id="KW-1133">Transmembrane helix</keyword>
<sequence>MHYINIKLFIIIYLLILFYFIVSGYRLNTANKKRKVNSKYLFYNIVHVLLIVFSVYEYYISVRN</sequence>
<name>A0A1G8BDK4_9FLAO</name>
<dbReference type="Proteomes" id="UP000243588">
    <property type="component" value="Unassembled WGS sequence"/>
</dbReference>
<gene>
    <name evidence="2" type="ORF">SAMN05421818_10218</name>
</gene>
<dbReference type="AlphaFoldDB" id="A0A1G8BDK4"/>
<evidence type="ECO:0000256" key="1">
    <source>
        <dbReference type="SAM" id="Phobius"/>
    </source>
</evidence>
<dbReference type="EMBL" id="FNDQ01000002">
    <property type="protein sequence ID" value="SDH31317.1"/>
    <property type="molecule type" value="Genomic_DNA"/>
</dbReference>
<keyword evidence="1" id="KW-0812">Transmembrane</keyword>
<accession>A0A1G8BDK4</accession>
<evidence type="ECO:0000313" key="2">
    <source>
        <dbReference type="EMBL" id="SDH31317.1"/>
    </source>
</evidence>
<organism evidence="2 3">
    <name type="scientific">Myroides phaeus</name>
    <dbReference type="NCBI Taxonomy" id="702745"/>
    <lineage>
        <taxon>Bacteria</taxon>
        <taxon>Pseudomonadati</taxon>
        <taxon>Bacteroidota</taxon>
        <taxon>Flavobacteriia</taxon>
        <taxon>Flavobacteriales</taxon>
        <taxon>Flavobacteriaceae</taxon>
        <taxon>Myroides</taxon>
    </lineage>
</organism>
<feature type="transmembrane region" description="Helical" evidence="1">
    <location>
        <begin position="6"/>
        <end position="28"/>
    </location>
</feature>
<keyword evidence="1" id="KW-0472">Membrane</keyword>
<evidence type="ECO:0000313" key="3">
    <source>
        <dbReference type="Proteomes" id="UP000243588"/>
    </source>
</evidence>
<feature type="transmembrane region" description="Helical" evidence="1">
    <location>
        <begin position="40"/>
        <end position="60"/>
    </location>
</feature>
<reference evidence="3" key="1">
    <citation type="submission" date="2016-10" db="EMBL/GenBank/DDBJ databases">
        <authorList>
            <person name="Varghese N."/>
            <person name="Submissions S."/>
        </authorList>
    </citation>
    <scope>NUCLEOTIDE SEQUENCE [LARGE SCALE GENOMIC DNA]</scope>
    <source>
        <strain evidence="3">DSM 23313</strain>
    </source>
</reference>
<proteinExistence type="predicted"/>